<proteinExistence type="predicted"/>
<keyword evidence="2" id="KW-1185">Reference proteome</keyword>
<evidence type="ECO:0000313" key="2">
    <source>
        <dbReference type="Proteomes" id="UP001140234"/>
    </source>
</evidence>
<reference evidence="1" key="1">
    <citation type="submission" date="2022-07" db="EMBL/GenBank/DDBJ databases">
        <title>Phylogenomic reconstructions and comparative analyses of Kickxellomycotina fungi.</title>
        <authorList>
            <person name="Reynolds N.K."/>
            <person name="Stajich J.E."/>
            <person name="Barry K."/>
            <person name="Grigoriev I.V."/>
            <person name="Crous P."/>
            <person name="Smith M.E."/>
        </authorList>
    </citation>
    <scope>NUCLEOTIDE SEQUENCE</scope>
    <source>
        <strain evidence="1">CBS 109366</strain>
    </source>
</reference>
<accession>A0ACC1K0X1</accession>
<feature type="non-terminal residue" evidence="1">
    <location>
        <position position="482"/>
    </location>
</feature>
<gene>
    <name evidence="1" type="ORF">IWQ57_002333</name>
</gene>
<name>A0ACC1K0X1_9FUNG</name>
<evidence type="ECO:0000313" key="1">
    <source>
        <dbReference type="EMBL" id="KAJ2771160.1"/>
    </source>
</evidence>
<comment type="caution">
    <text evidence="1">The sequence shown here is derived from an EMBL/GenBank/DDBJ whole genome shotgun (WGS) entry which is preliminary data.</text>
</comment>
<organism evidence="1 2">
    <name type="scientific">Coemansia nantahalensis</name>
    <dbReference type="NCBI Taxonomy" id="2789366"/>
    <lineage>
        <taxon>Eukaryota</taxon>
        <taxon>Fungi</taxon>
        <taxon>Fungi incertae sedis</taxon>
        <taxon>Zoopagomycota</taxon>
        <taxon>Kickxellomycotina</taxon>
        <taxon>Kickxellomycetes</taxon>
        <taxon>Kickxellales</taxon>
        <taxon>Kickxellaceae</taxon>
        <taxon>Coemansia</taxon>
    </lineage>
</organism>
<dbReference type="Proteomes" id="UP001140234">
    <property type="component" value="Unassembled WGS sequence"/>
</dbReference>
<protein>
    <submittedName>
        <fullName evidence="1">Uncharacterized protein</fullName>
    </submittedName>
</protein>
<dbReference type="EMBL" id="JANBUJ010000586">
    <property type="protein sequence ID" value="KAJ2771160.1"/>
    <property type="molecule type" value="Genomic_DNA"/>
</dbReference>
<sequence length="482" mass="51396">MGKPTDPLGTPQPAQHTFDAHFATPPARDRLPPQHQPQHQPPSGGSVAPMAAPDAHGPVQAYAKLEGPDFCYYVRTLEVSLGRHSSSDGRAGTVDIDLGDSKAVSRCHAKIHYSFATQCFELQVFGKNGCLIDDEYHAKGQSIPLRHKMVIQIGDTEFTFLLPKAAVPAPGGYTADAASPRRGKMPAADAHPDAPHYAYPPHPPPAAAPLPPPQAGAPPLAGYPVSAITPQRLNLYPHAPPAYAQAKHSPGSLRGTPPAPLSFGDARRDGPYAAPISDAAPRSDSHGSQPPPQSSRPAAAGPFNPQRSPPHQRGAGPAGAARSAQPPPPARQGPPQGLLPGQGASGSAGEVRILPSTERPASHDGQNPGSFAKPSFSYASLIAQAINSTAEAKVTLNGIYTYIMANYPYYKHAQNGWQNSIRHNLSLNKAFIRVQRASNEPGKGSYWAIDDAYKGQFSNGVYKRTRRTKKAMELDRERERER</sequence>